<evidence type="ECO:0000313" key="5">
    <source>
        <dbReference type="Proteomes" id="UP000784128"/>
    </source>
</evidence>
<dbReference type="PIRSF" id="PIRSF037489">
    <property type="entry name" value="UCP037489_NIF3_YqfO"/>
    <property type="match status" value="1"/>
</dbReference>
<accession>A0ABS5U8T7</accession>
<dbReference type="NCBIfam" id="TIGR00486">
    <property type="entry name" value="YbgI_SA1388"/>
    <property type="match status" value="1"/>
</dbReference>
<keyword evidence="2 3" id="KW-0479">Metal-binding</keyword>
<reference evidence="4 5" key="1">
    <citation type="submission" date="2021-05" db="EMBL/GenBank/DDBJ databases">
        <title>The draft genome of Geobacter chapellei DSM 13688.</title>
        <authorList>
            <person name="Xu Z."/>
            <person name="Masuda Y."/>
            <person name="Itoh H."/>
            <person name="Senoo K."/>
        </authorList>
    </citation>
    <scope>NUCLEOTIDE SEQUENCE [LARGE SCALE GENOMIC DNA]</scope>
    <source>
        <strain evidence="4 5">DSM 13688</strain>
    </source>
</reference>
<dbReference type="EMBL" id="JAHDYS010000008">
    <property type="protein sequence ID" value="MBT1072073.1"/>
    <property type="molecule type" value="Genomic_DNA"/>
</dbReference>
<sequence>MKRSRLSDILGIIGKMAPPGLAESWDNPGLQVGDPAMEISRIMVALDPAPPVIQSALSSSCQLLLTHHPLIFKPQKSISTATPLGRSIHAAIRGGLAVVCMHTNYDCAEGGLNDVLAERLRLSSCQPLHVTGVQELVKLVVFVPQEHLERVRAEMLPWIESLGAYKDCSFAASGEGTFTPQSGAQPFIGSVGVREHVAEMRLELLVDRKNLSRALKALMAAHPYEEPAFDVYPLLNEGRTTGLGRIGRLAEPVSLSAFAARVADDLNAPGLRYVGDADRTVSRVALCSGSGASLLRDAVRAGADVLLTGDVKYHEARDAQDLGIALIDAGHFPSEIIMVDAVVAQLQRMLGQAGYENCQVLPCSVESEPFLYCRR</sequence>
<dbReference type="PANTHER" id="PTHR13799">
    <property type="entry name" value="NGG1 INTERACTING FACTOR 3"/>
    <property type="match status" value="1"/>
</dbReference>
<dbReference type="InterPro" id="IPR015867">
    <property type="entry name" value="N-reg_PII/ATP_PRibTrfase_C"/>
</dbReference>
<comment type="caution">
    <text evidence="4">The sequence shown here is derived from an EMBL/GenBank/DDBJ whole genome shotgun (WGS) entry which is preliminary data.</text>
</comment>
<dbReference type="Pfam" id="PF01784">
    <property type="entry name" value="DUF34_NIF3"/>
    <property type="match status" value="1"/>
</dbReference>
<evidence type="ECO:0000313" key="4">
    <source>
        <dbReference type="EMBL" id="MBT1072073.1"/>
    </source>
</evidence>
<comment type="similarity">
    <text evidence="1 3">Belongs to the GTP cyclohydrolase I type 2/NIF3 family.</text>
</comment>
<dbReference type="RefSeq" id="WP_214298591.1">
    <property type="nucleotide sequence ID" value="NZ_JAHDYS010000008.1"/>
</dbReference>
<dbReference type="PANTHER" id="PTHR13799:SF14">
    <property type="entry name" value="GTP CYCLOHYDROLASE 1 TYPE 2 HOMOLOG"/>
    <property type="match status" value="1"/>
</dbReference>
<dbReference type="Gene3D" id="3.30.70.120">
    <property type="match status" value="1"/>
</dbReference>
<keyword evidence="5" id="KW-1185">Reference proteome</keyword>
<dbReference type="SUPFAM" id="SSF102705">
    <property type="entry name" value="NIF3 (NGG1p interacting factor 3)-like"/>
    <property type="match status" value="1"/>
</dbReference>
<name>A0ABS5U8T7_9BACT</name>
<dbReference type="InterPro" id="IPR017221">
    <property type="entry name" value="DUF34/NIF3_bac"/>
</dbReference>
<dbReference type="Proteomes" id="UP000784128">
    <property type="component" value="Unassembled WGS sequence"/>
</dbReference>
<proteinExistence type="inferred from homology"/>
<gene>
    <name evidence="4" type="ORF">KJB30_09780</name>
</gene>
<dbReference type="InterPro" id="IPR002678">
    <property type="entry name" value="DUF34/NIF3"/>
</dbReference>
<dbReference type="Gene3D" id="3.40.1390.30">
    <property type="entry name" value="NIF3 (NGG1p interacting factor 3)-like"/>
    <property type="match status" value="2"/>
</dbReference>
<dbReference type="InterPro" id="IPR036069">
    <property type="entry name" value="DUF34/NIF3_sf"/>
</dbReference>
<evidence type="ECO:0000256" key="1">
    <source>
        <dbReference type="ARBA" id="ARBA00006964"/>
    </source>
</evidence>
<protein>
    <recommendedName>
        <fullName evidence="3">GTP cyclohydrolase 1 type 2 homolog</fullName>
    </recommendedName>
</protein>
<evidence type="ECO:0000256" key="2">
    <source>
        <dbReference type="ARBA" id="ARBA00022723"/>
    </source>
</evidence>
<evidence type="ECO:0000256" key="3">
    <source>
        <dbReference type="PIRNR" id="PIRNR037489"/>
    </source>
</evidence>
<organism evidence="4 5">
    <name type="scientific">Pelotalea chapellei</name>
    <dbReference type="NCBI Taxonomy" id="44671"/>
    <lineage>
        <taxon>Bacteria</taxon>
        <taxon>Pseudomonadati</taxon>
        <taxon>Thermodesulfobacteriota</taxon>
        <taxon>Desulfuromonadia</taxon>
        <taxon>Geobacterales</taxon>
        <taxon>Geobacteraceae</taxon>
        <taxon>Pelotalea</taxon>
    </lineage>
</organism>